<evidence type="ECO:0000256" key="3">
    <source>
        <dbReference type="ARBA" id="ARBA00022801"/>
    </source>
</evidence>
<evidence type="ECO:0000256" key="2">
    <source>
        <dbReference type="ARBA" id="ARBA00013064"/>
    </source>
</evidence>
<dbReference type="GO" id="GO:0005737">
    <property type="term" value="C:cytoplasm"/>
    <property type="evidence" value="ECO:0007669"/>
    <property type="project" value="TreeGrafter"/>
</dbReference>
<evidence type="ECO:0000313" key="9">
    <source>
        <dbReference type="Proteomes" id="UP000574390"/>
    </source>
</evidence>
<organism evidence="8 9">
    <name type="scientific">Perkinsus olseni</name>
    <name type="common">Perkinsus atlanticus</name>
    <dbReference type="NCBI Taxonomy" id="32597"/>
    <lineage>
        <taxon>Eukaryota</taxon>
        <taxon>Sar</taxon>
        <taxon>Alveolata</taxon>
        <taxon>Perkinsozoa</taxon>
        <taxon>Perkinsea</taxon>
        <taxon>Perkinsida</taxon>
        <taxon>Perkinsidae</taxon>
        <taxon>Perkinsus</taxon>
    </lineage>
</organism>
<dbReference type="InterPro" id="IPR020422">
    <property type="entry name" value="TYR_PHOSPHATASE_DUAL_dom"/>
</dbReference>
<dbReference type="Gene3D" id="3.90.190.10">
    <property type="entry name" value="Protein tyrosine phosphatase superfamily"/>
    <property type="match status" value="1"/>
</dbReference>
<dbReference type="InterPro" id="IPR000387">
    <property type="entry name" value="Tyr_Pase_dom"/>
</dbReference>
<sequence>MSVDTVWMLPPSRSWHKSDLQGFPFTFCVATTSPVSTLLLRLGAAMADAMAMLWARSFQLHAENRSGKVSGVAQVDPPNLGSIVEILFLLNGSRITVDLSIITLHPSWRLFRYDPRTERLWLARLAILSSWQEQYEAPCDLLACVWEYLLLSPTIRFLSEEVRAHRQDQPIRDIAGDGEALYVLSKASDTVRVVAPWGLFDTPSLGGIILAIAASESMVGRLFMLREDRSILEVHVFESASFTVLGEAIGVSPVQCERRHFAVVHRMPALAWLSTSSSIGILQLGCVDEAYLSICLTLPERSQFCGIFAVRAGRSSNEVFVFSVEGGSVLRQYSADLRNTTCLAAMRSWRLPVSSYVKGIFSVQVTNVAGRAMLVLGALGRVVVLDSEKEFFGIWENYRCYSAYHLVKYIVVEGKFIYFSCLNAKPYHKVYKQKIITNAIEPTEGCCVPSGGEKHVAYRSGITGDGVREMMADCKVVAAAPTVLMAAVSSSELDKHYSFFEALYHDQACHLHAVSDDNDPILRRLYVGSKEAATDKRLLMHYNITHIVIAHPQLPAKYEGRLKYYRVNMRDLPDYNLLDDLPGALGFIDEALNDNEHNRVLVHCSKGVSRSSSIAIAYVMFLRGLTFSEAFSMVEAQRPHVYPNLGFQAQLTELQKYLGSEQNPGNRKVVERACALCTIDVIKSIKSRIRDGLAEVDHKVDAILDDNLQLQRAVMWKRLGLFFENLHKYRVVVEDEELINDAAKAAKQLESLGTVFASSIEGVRYAKAVADEIRGWMGICEQAINAHRLMDAQQEDDDGEKKKKKKDKKKKSKDAHRHEHKKGHRVKSDREEVLLWGREPQLV</sequence>
<dbReference type="SMART" id="SM00195">
    <property type="entry name" value="DSPc"/>
    <property type="match status" value="1"/>
</dbReference>
<dbReference type="InterPro" id="IPR000340">
    <property type="entry name" value="Dual-sp_phosphatase_cat-dom"/>
</dbReference>
<dbReference type="PROSITE" id="PS50054">
    <property type="entry name" value="TYR_PHOSPHATASE_DUAL"/>
    <property type="match status" value="1"/>
</dbReference>
<feature type="domain" description="Tyrosine specific protein phosphatases" evidence="7">
    <location>
        <begin position="585"/>
        <end position="641"/>
    </location>
</feature>
<name>A0A7J6SPV5_PEROL</name>
<protein>
    <recommendedName>
        <fullName evidence="2">protein-tyrosine-phosphatase</fullName>
        <ecNumber evidence="2">3.1.3.48</ecNumber>
    </recommendedName>
</protein>
<dbReference type="Proteomes" id="UP000574390">
    <property type="component" value="Unassembled WGS sequence"/>
</dbReference>
<dbReference type="AlphaFoldDB" id="A0A7J6SPV5"/>
<dbReference type="EC" id="3.1.3.48" evidence="2"/>
<dbReference type="GO" id="GO:0008330">
    <property type="term" value="F:protein tyrosine/threonine phosphatase activity"/>
    <property type="evidence" value="ECO:0007669"/>
    <property type="project" value="TreeGrafter"/>
</dbReference>
<dbReference type="PANTHER" id="PTHR10159">
    <property type="entry name" value="DUAL SPECIFICITY PROTEIN PHOSPHATASE"/>
    <property type="match status" value="1"/>
</dbReference>
<dbReference type="PANTHER" id="PTHR10159:SF519">
    <property type="entry name" value="DUAL SPECIFICITY PROTEIN PHOSPHATASE MPK3"/>
    <property type="match status" value="1"/>
</dbReference>
<accession>A0A7J6SPV5</accession>
<dbReference type="InterPro" id="IPR029021">
    <property type="entry name" value="Prot-tyrosine_phosphatase-like"/>
</dbReference>
<evidence type="ECO:0000256" key="1">
    <source>
        <dbReference type="ARBA" id="ARBA00008601"/>
    </source>
</evidence>
<evidence type="ECO:0000256" key="4">
    <source>
        <dbReference type="ARBA" id="ARBA00022912"/>
    </source>
</evidence>
<dbReference type="Pfam" id="PF00782">
    <property type="entry name" value="DSPc"/>
    <property type="match status" value="1"/>
</dbReference>
<dbReference type="GO" id="GO:0033550">
    <property type="term" value="F:MAP kinase tyrosine phosphatase activity"/>
    <property type="evidence" value="ECO:0007669"/>
    <property type="project" value="TreeGrafter"/>
</dbReference>
<dbReference type="SUPFAM" id="SSF52799">
    <property type="entry name" value="(Phosphotyrosine protein) phosphatases II"/>
    <property type="match status" value="1"/>
</dbReference>
<evidence type="ECO:0000259" key="7">
    <source>
        <dbReference type="PROSITE" id="PS50056"/>
    </source>
</evidence>
<dbReference type="GO" id="GO:0017017">
    <property type="term" value="F:MAP kinase tyrosine/serine/threonine phosphatase activity"/>
    <property type="evidence" value="ECO:0007669"/>
    <property type="project" value="TreeGrafter"/>
</dbReference>
<feature type="compositionally biased region" description="Basic residues" evidence="5">
    <location>
        <begin position="802"/>
        <end position="825"/>
    </location>
</feature>
<feature type="domain" description="Tyrosine-protein phosphatase" evidence="6">
    <location>
        <begin position="516"/>
        <end position="660"/>
    </location>
</feature>
<feature type="region of interest" description="Disordered" evidence="5">
    <location>
        <begin position="791"/>
        <end position="843"/>
    </location>
</feature>
<dbReference type="InterPro" id="IPR016130">
    <property type="entry name" value="Tyr_Pase_AS"/>
</dbReference>
<dbReference type="PROSITE" id="PS00383">
    <property type="entry name" value="TYR_PHOSPHATASE_1"/>
    <property type="match status" value="1"/>
</dbReference>
<evidence type="ECO:0000256" key="5">
    <source>
        <dbReference type="SAM" id="MobiDB-lite"/>
    </source>
</evidence>
<dbReference type="EMBL" id="JABANM010013500">
    <property type="protein sequence ID" value="KAF4734236.1"/>
    <property type="molecule type" value="Genomic_DNA"/>
</dbReference>
<comment type="similarity">
    <text evidence="1">Belongs to the protein-tyrosine phosphatase family. Non-receptor class dual specificity subfamily.</text>
</comment>
<comment type="caution">
    <text evidence="8">The sequence shown here is derived from an EMBL/GenBank/DDBJ whole genome shotgun (WGS) entry which is preliminary data.</text>
</comment>
<dbReference type="CDD" id="cd14498">
    <property type="entry name" value="DSP"/>
    <property type="match status" value="1"/>
</dbReference>
<keyword evidence="4" id="KW-0904">Protein phosphatase</keyword>
<dbReference type="PROSITE" id="PS50056">
    <property type="entry name" value="TYR_PHOSPHATASE_2"/>
    <property type="match status" value="1"/>
</dbReference>
<evidence type="ECO:0000259" key="6">
    <source>
        <dbReference type="PROSITE" id="PS50054"/>
    </source>
</evidence>
<evidence type="ECO:0000313" key="8">
    <source>
        <dbReference type="EMBL" id="KAF4734236.1"/>
    </source>
</evidence>
<gene>
    <name evidence="8" type="ORF">FOZ62_026969</name>
</gene>
<proteinExistence type="inferred from homology"/>
<keyword evidence="3" id="KW-0378">Hydrolase</keyword>
<reference evidence="8 9" key="1">
    <citation type="submission" date="2020-04" db="EMBL/GenBank/DDBJ databases">
        <title>Perkinsus olseni comparative genomics.</title>
        <authorList>
            <person name="Bogema D.R."/>
        </authorList>
    </citation>
    <scope>NUCLEOTIDE SEQUENCE [LARGE SCALE GENOMIC DNA]</scope>
    <source>
        <strain evidence="8">ATCC PRA-205</strain>
    </source>
</reference>
<dbReference type="GO" id="GO:0043409">
    <property type="term" value="P:negative regulation of MAPK cascade"/>
    <property type="evidence" value="ECO:0007669"/>
    <property type="project" value="TreeGrafter"/>
</dbReference>